<dbReference type="Pfam" id="PF03663">
    <property type="entry name" value="Glyco_hydro_76"/>
    <property type="match status" value="1"/>
</dbReference>
<feature type="transmembrane region" description="Helical" evidence="5">
    <location>
        <begin position="156"/>
        <end position="175"/>
    </location>
</feature>
<dbReference type="GO" id="GO:0008496">
    <property type="term" value="F:mannan endo-1,6-alpha-mannosidase activity"/>
    <property type="evidence" value="ECO:0007669"/>
    <property type="project" value="InterPro"/>
</dbReference>
<dbReference type="EnsemblFungi" id="PTTG_30957-t43_1">
    <property type="protein sequence ID" value="PTTG_30957-t43_1-p1"/>
    <property type="gene ID" value="PTTG_30957"/>
</dbReference>
<evidence type="ECO:0000313" key="8">
    <source>
        <dbReference type="Proteomes" id="UP000005240"/>
    </source>
</evidence>
<evidence type="ECO:0000313" key="7">
    <source>
        <dbReference type="EnsemblFungi" id="PTTG_30957-t43_1-p1"/>
    </source>
</evidence>
<gene>
    <name evidence="6" type="ORF">PTTG_30957</name>
</gene>
<keyword evidence="8" id="KW-1185">Reference proteome</keyword>
<evidence type="ECO:0000256" key="1">
    <source>
        <dbReference type="ARBA" id="ARBA00022729"/>
    </source>
</evidence>
<reference evidence="6" key="1">
    <citation type="submission" date="2009-11" db="EMBL/GenBank/DDBJ databases">
        <authorList>
            <consortium name="The Broad Institute Genome Sequencing Platform"/>
            <person name="Ward D."/>
            <person name="Feldgarden M."/>
            <person name="Earl A."/>
            <person name="Young S.K."/>
            <person name="Zeng Q."/>
            <person name="Koehrsen M."/>
            <person name="Alvarado L."/>
            <person name="Berlin A."/>
            <person name="Bochicchio J."/>
            <person name="Borenstein D."/>
            <person name="Chapman S.B."/>
            <person name="Chen Z."/>
            <person name="Engels R."/>
            <person name="Freedman E."/>
            <person name="Gellesch M."/>
            <person name="Goldberg J."/>
            <person name="Griggs A."/>
            <person name="Gujja S."/>
            <person name="Heilman E."/>
            <person name="Heiman D."/>
            <person name="Hepburn T."/>
            <person name="Howarth C."/>
            <person name="Jen D."/>
            <person name="Larson L."/>
            <person name="Lewis B."/>
            <person name="Mehta T."/>
            <person name="Park D."/>
            <person name="Pearson M."/>
            <person name="Roberts A."/>
            <person name="Saif S."/>
            <person name="Shea T."/>
            <person name="Shenoy N."/>
            <person name="Sisk P."/>
            <person name="Stolte C."/>
            <person name="Sykes S."/>
            <person name="Thomson T."/>
            <person name="Walk T."/>
            <person name="White J."/>
            <person name="Yandava C."/>
            <person name="Izard J."/>
            <person name="Baranova O.V."/>
            <person name="Blanton J.M."/>
            <person name="Tanner A.C."/>
            <person name="Dewhirst F.E."/>
            <person name="Haas B."/>
            <person name="Nusbaum C."/>
            <person name="Birren B."/>
        </authorList>
    </citation>
    <scope>NUCLEOTIDE SEQUENCE [LARGE SCALE GENOMIC DNA]</scope>
    <source>
        <strain evidence="6">1-1 BBBD Race 1</strain>
    </source>
</reference>
<reference evidence="6" key="2">
    <citation type="submission" date="2016-05" db="EMBL/GenBank/DDBJ databases">
        <title>Comparative analysis highlights variable genome content of wheat rusts and divergence of the mating loci.</title>
        <authorList>
            <person name="Cuomo C.A."/>
            <person name="Bakkeren G."/>
            <person name="Szabo L."/>
            <person name="Khalil H."/>
            <person name="Joly D."/>
            <person name="Goldberg J."/>
            <person name="Young S."/>
            <person name="Zeng Q."/>
            <person name="Fellers J."/>
        </authorList>
    </citation>
    <scope>NUCLEOTIDE SEQUENCE [LARGE SCALE GENOMIC DNA]</scope>
    <source>
        <strain evidence="6">1-1 BBBD Race 1</strain>
    </source>
</reference>
<reference evidence="7 8" key="3">
    <citation type="journal article" date="2017" name="G3 (Bethesda)">
        <title>Comparative analysis highlights variable genome content of wheat rusts and divergence of the mating loci.</title>
        <authorList>
            <person name="Cuomo C.A."/>
            <person name="Bakkeren G."/>
            <person name="Khalil H.B."/>
            <person name="Panwar V."/>
            <person name="Joly D."/>
            <person name="Linning R."/>
            <person name="Sakthikumar S."/>
            <person name="Song X."/>
            <person name="Adiconis X."/>
            <person name="Fan L."/>
            <person name="Goldberg J.M."/>
            <person name="Levin J.Z."/>
            <person name="Young S."/>
            <person name="Zeng Q."/>
            <person name="Anikster Y."/>
            <person name="Bruce M."/>
            <person name="Wang M."/>
            <person name="Yin C."/>
            <person name="McCallum B."/>
            <person name="Szabo L.J."/>
            <person name="Hulbert S."/>
            <person name="Chen X."/>
            <person name="Fellers J.P."/>
        </authorList>
    </citation>
    <scope>NUCLEOTIDE SEQUENCE</scope>
    <source>
        <strain evidence="7">isolate 1-1 / race 1 (BBBD)</strain>
        <strain evidence="8">Isolate 1-1 / race 1 (BBBD)</strain>
    </source>
</reference>
<reference evidence="7" key="4">
    <citation type="submission" date="2025-05" db="UniProtKB">
        <authorList>
            <consortium name="EnsemblFungi"/>
        </authorList>
    </citation>
    <scope>IDENTIFICATION</scope>
    <source>
        <strain evidence="7">isolate 1-1 / race 1 (BBBD)</strain>
    </source>
</reference>
<dbReference type="STRING" id="630390.A0A180FX00"/>
<dbReference type="AlphaFoldDB" id="A0A180FX00"/>
<evidence type="ECO:0000256" key="2">
    <source>
        <dbReference type="ARBA" id="ARBA00022801"/>
    </source>
</evidence>
<evidence type="ECO:0000256" key="4">
    <source>
        <dbReference type="ARBA" id="ARBA00023295"/>
    </source>
</evidence>
<evidence type="ECO:0000256" key="3">
    <source>
        <dbReference type="ARBA" id="ARBA00023180"/>
    </source>
</evidence>
<dbReference type="EMBL" id="ADAS02009837">
    <property type="protein sequence ID" value="OAV84911.1"/>
    <property type="molecule type" value="Genomic_DNA"/>
</dbReference>
<evidence type="ECO:0000256" key="5">
    <source>
        <dbReference type="SAM" id="Phobius"/>
    </source>
</evidence>
<dbReference type="Gene3D" id="1.50.10.20">
    <property type="match status" value="1"/>
</dbReference>
<keyword evidence="5" id="KW-0472">Membrane</keyword>
<evidence type="ECO:0000313" key="6">
    <source>
        <dbReference type="EMBL" id="OAV84911.1"/>
    </source>
</evidence>
<keyword evidence="2" id="KW-0378">Hydrolase</keyword>
<keyword evidence="5" id="KW-0812">Transmembrane</keyword>
<organism evidence="6">
    <name type="scientific">Puccinia triticina (isolate 1-1 / race 1 (BBBD))</name>
    <name type="common">Brown leaf rust fungus</name>
    <dbReference type="NCBI Taxonomy" id="630390"/>
    <lineage>
        <taxon>Eukaryota</taxon>
        <taxon>Fungi</taxon>
        <taxon>Dikarya</taxon>
        <taxon>Basidiomycota</taxon>
        <taxon>Pucciniomycotina</taxon>
        <taxon>Pucciniomycetes</taxon>
        <taxon>Pucciniales</taxon>
        <taxon>Pucciniaceae</taxon>
        <taxon>Puccinia</taxon>
    </lineage>
</organism>
<sequence length="182" mass="19248">MTFSGQKVLNVVTKTCEPGAKCNRDQQGFKAIYLRNLAYTYREATSDQVKGVIKSTIDASVAAMVQYSCDNDCFCNGNWTANATLVKYVRSQHVAAALLVSALGVHLSPEGGLLPKITPGQLTDTTNGAAGLGSSCTKNPGKVTSKPLAAASRLKVTFSSIFLGLFTVAFSTSIFDPLAFIP</sequence>
<keyword evidence="5" id="KW-1133">Transmembrane helix</keyword>
<dbReference type="GO" id="GO:0016052">
    <property type="term" value="P:carbohydrate catabolic process"/>
    <property type="evidence" value="ECO:0007669"/>
    <property type="project" value="InterPro"/>
</dbReference>
<proteinExistence type="predicted"/>
<dbReference type="GO" id="GO:0009272">
    <property type="term" value="P:fungal-type cell wall biogenesis"/>
    <property type="evidence" value="ECO:0007669"/>
    <property type="project" value="TreeGrafter"/>
</dbReference>
<dbReference type="Proteomes" id="UP000005240">
    <property type="component" value="Unassembled WGS sequence"/>
</dbReference>
<keyword evidence="4" id="KW-0326">Glycosidase</keyword>
<protein>
    <submittedName>
        <fullName evidence="6 7">Uncharacterized protein</fullName>
    </submittedName>
</protein>
<keyword evidence="3" id="KW-0325">Glycoprotein</keyword>
<dbReference type="InterPro" id="IPR014480">
    <property type="entry name" value="Mannan-1_6-alpha_mannosidase"/>
</dbReference>
<keyword evidence="1" id="KW-0732">Signal</keyword>
<dbReference type="OrthoDB" id="9984024at2759"/>
<dbReference type="PANTHER" id="PTHR12145">
    <property type="entry name" value="MANNAN ENDO-1,6-ALPHA-MANNOSIDASE DCW1"/>
    <property type="match status" value="1"/>
</dbReference>
<dbReference type="InterPro" id="IPR005198">
    <property type="entry name" value="Glyco_hydro_76"/>
</dbReference>
<dbReference type="PANTHER" id="PTHR12145:SF36">
    <property type="entry name" value="MANNAN ENDO-1,6-ALPHA-MANNOSIDASE DCW1"/>
    <property type="match status" value="1"/>
</dbReference>
<accession>A0A180FX00</accession>
<name>A0A180FX00_PUCT1</name>